<feature type="transmembrane region" description="Helical" evidence="4">
    <location>
        <begin position="261"/>
        <end position="281"/>
    </location>
</feature>
<gene>
    <name evidence="5" type="ORF">F0U83_13075</name>
</gene>
<evidence type="ECO:0000313" key="5">
    <source>
        <dbReference type="EMBL" id="QEQ97573.1"/>
    </source>
</evidence>
<feature type="transmembrane region" description="Helical" evidence="4">
    <location>
        <begin position="385"/>
        <end position="405"/>
    </location>
</feature>
<feature type="transmembrane region" description="Helical" evidence="4">
    <location>
        <begin position="411"/>
        <end position="432"/>
    </location>
</feature>
<dbReference type="Proteomes" id="UP000324760">
    <property type="component" value="Chromosome"/>
</dbReference>
<dbReference type="Pfam" id="PF07690">
    <property type="entry name" value="MFS_1"/>
    <property type="match status" value="1"/>
</dbReference>
<feature type="transmembrane region" description="Helical" evidence="4">
    <location>
        <begin position="134"/>
        <end position="154"/>
    </location>
</feature>
<sequence>MARKDDNTFTETLYNYLTGDEDARVCKDIPESACDDQPRNFSAYLAANFFSKLADEAASAKLILPWLFGALGVPAFLTGFLVPIREGGVLLPQLAVAAIVRKVAVRKKVWVLGALLSAISLLVMAYVALKLDGIEAGAAILVMLLVFSVCRGLCSVSAKDVLGKTISKSRRGKLMGWSASFSGIAVLILGLYLGGSHFQQADTLVFAGLLAFGGCVWIVAALFFSSIIEQPGATEGGGNAISVALQQLSLLKSDPVFRQFVIARGLLLSVALSPPFFVLAIQENVSGALLGLGTLIIANGLGTSLSAPFWGNMGDRSSKSVMIIAATSSAFIGIFTFLAITNDWAWVINVYGFAAIFFILNVMHGGVRLGRKVYLVDMASADNRAAYVAVSNTVIGVLMLAGGLVGVVSDLLGAEVIILVLSCLSLVAAIYIRKLPDVSGGSEDG</sequence>
<dbReference type="KEGG" id="ncu:F0U83_13075"/>
<keyword evidence="2 4" id="KW-1133">Transmembrane helix</keyword>
<dbReference type="RefSeq" id="WP_138986788.1">
    <property type="nucleotide sequence ID" value="NZ_CP043869.1"/>
</dbReference>
<evidence type="ECO:0000256" key="3">
    <source>
        <dbReference type="ARBA" id="ARBA00023136"/>
    </source>
</evidence>
<dbReference type="OrthoDB" id="1117124at2"/>
<evidence type="ECO:0000313" key="6">
    <source>
        <dbReference type="Proteomes" id="UP000324760"/>
    </source>
</evidence>
<feature type="transmembrane region" description="Helical" evidence="4">
    <location>
        <begin position="63"/>
        <end position="84"/>
    </location>
</feature>
<keyword evidence="6" id="KW-1185">Reference proteome</keyword>
<dbReference type="GO" id="GO:0022857">
    <property type="term" value="F:transmembrane transporter activity"/>
    <property type="evidence" value="ECO:0007669"/>
    <property type="project" value="InterPro"/>
</dbReference>
<dbReference type="PANTHER" id="PTHR23526">
    <property type="entry name" value="INTEGRAL MEMBRANE TRANSPORT PROTEIN-RELATED"/>
    <property type="match status" value="1"/>
</dbReference>
<dbReference type="SUPFAM" id="SSF103473">
    <property type="entry name" value="MFS general substrate transporter"/>
    <property type="match status" value="1"/>
</dbReference>
<feature type="transmembrane region" description="Helical" evidence="4">
    <location>
        <begin position="346"/>
        <end position="364"/>
    </location>
</feature>
<dbReference type="InterPro" id="IPR011701">
    <property type="entry name" value="MFS"/>
</dbReference>
<dbReference type="Gene3D" id="1.20.1250.20">
    <property type="entry name" value="MFS general substrate transporter like domains"/>
    <property type="match status" value="2"/>
</dbReference>
<dbReference type="InterPro" id="IPR052528">
    <property type="entry name" value="Sugar_transport-like"/>
</dbReference>
<dbReference type="InterPro" id="IPR036259">
    <property type="entry name" value="MFS_trans_sf"/>
</dbReference>
<dbReference type="EMBL" id="CP043869">
    <property type="protein sequence ID" value="QEQ97573.1"/>
    <property type="molecule type" value="Genomic_DNA"/>
</dbReference>
<feature type="transmembrane region" description="Helical" evidence="4">
    <location>
        <begin position="109"/>
        <end position="128"/>
    </location>
</feature>
<evidence type="ECO:0000256" key="1">
    <source>
        <dbReference type="ARBA" id="ARBA00022692"/>
    </source>
</evidence>
<keyword evidence="3 4" id="KW-0472">Membrane</keyword>
<feature type="transmembrane region" description="Helical" evidence="4">
    <location>
        <begin position="205"/>
        <end position="224"/>
    </location>
</feature>
<evidence type="ECO:0000256" key="4">
    <source>
        <dbReference type="SAM" id="Phobius"/>
    </source>
</evidence>
<dbReference type="AlphaFoldDB" id="A0A5P1RD88"/>
<evidence type="ECO:0000256" key="2">
    <source>
        <dbReference type="ARBA" id="ARBA00022989"/>
    </source>
</evidence>
<name>A0A5P1RD88_9GAMM</name>
<reference evidence="5 6" key="1">
    <citation type="journal article" date="2019" name="Biochem. Eng. J.">
        <title>Metabolic engineering of the marine bacteria Neptunomonas concharum for the production of acetoin and meso-2,3-butanediol from acetate.</title>
        <authorList>
            <person name="Li W."/>
            <person name="Pu N."/>
            <person name="Liu C.-X."/>
            <person name="Yuan Q.-P."/>
            <person name="Li Z.-J."/>
        </authorList>
    </citation>
    <scope>NUCLEOTIDE SEQUENCE [LARGE SCALE GENOMIC DNA]</scope>
    <source>
        <strain evidence="5 6">JCM17730</strain>
    </source>
</reference>
<feature type="transmembrane region" description="Helical" evidence="4">
    <location>
        <begin position="287"/>
        <end position="309"/>
    </location>
</feature>
<feature type="transmembrane region" description="Helical" evidence="4">
    <location>
        <begin position="174"/>
        <end position="193"/>
    </location>
</feature>
<feature type="transmembrane region" description="Helical" evidence="4">
    <location>
        <begin position="321"/>
        <end position="340"/>
    </location>
</feature>
<dbReference type="PANTHER" id="PTHR23526:SF2">
    <property type="entry name" value="MAJOR FACILITATOR SUPERFAMILY (MFS) PROFILE DOMAIN-CONTAINING PROTEIN"/>
    <property type="match status" value="1"/>
</dbReference>
<protein>
    <submittedName>
        <fullName evidence="5">MFS transporter</fullName>
    </submittedName>
</protein>
<accession>A0A5P1RD88</accession>
<organism evidence="5 6">
    <name type="scientific">Neptunomonas concharum</name>
    <dbReference type="NCBI Taxonomy" id="1031538"/>
    <lineage>
        <taxon>Bacteria</taxon>
        <taxon>Pseudomonadati</taxon>
        <taxon>Pseudomonadota</taxon>
        <taxon>Gammaproteobacteria</taxon>
        <taxon>Oceanospirillales</taxon>
        <taxon>Oceanospirillaceae</taxon>
        <taxon>Neptunomonas</taxon>
    </lineage>
</organism>
<keyword evidence="1 4" id="KW-0812">Transmembrane</keyword>
<proteinExistence type="predicted"/>